<dbReference type="AlphaFoldDB" id="A0A9X3AH49"/>
<sequence>MNMQRSMLAVLLASTIAMPAISAEQGGINAEQGITTAIPMPVANNAEADAQLSAEELAKQQAAEQAQKQLEAIIGASGLEGLGEQARNLAQQVLNETQAPLGFQYDVVDRLTPLWAPVALQNTLASALASLDDQQRELLQSTLNSRRLQNARSKELSAIADQDNRNYQDYISRLRQQPPAPARVALIKQLDEAMQFSALLSVTRSSVYPQLQAVLRNWQPPQDWQAGLQRDVTEFLLYVHRTTPNDELQRLAQAYREPVLQQWLAGVKKSLSRQAG</sequence>
<gene>
    <name evidence="2" type="ORF">NYR02_08645</name>
</gene>
<evidence type="ECO:0008006" key="4">
    <source>
        <dbReference type="Google" id="ProtNLM"/>
    </source>
</evidence>
<reference evidence="2" key="1">
    <citation type="journal article" date="2022" name="Front. Microbiol.">
        <title>Genome-based taxonomic rearrangement of Oceanobacter-related bacteria including the description of Thalassolituus hydrocarbonoclasticus sp. nov. and Thalassolituus pacificus sp. nov. and emended description of the genus Thalassolituus.</title>
        <authorList>
            <person name="Dong C."/>
            <person name="Wei L."/>
            <person name="Wang J."/>
            <person name="Lai Q."/>
            <person name="Huang Z."/>
            <person name="Shao Z."/>
        </authorList>
    </citation>
    <scope>NUCLEOTIDE SEQUENCE</scope>
    <source>
        <strain evidence="2">59MF3M-4</strain>
    </source>
</reference>
<organism evidence="2 3">
    <name type="scientific">Thalassolituus pacificus</name>
    <dbReference type="NCBI Taxonomy" id="2975440"/>
    <lineage>
        <taxon>Bacteria</taxon>
        <taxon>Pseudomonadati</taxon>
        <taxon>Pseudomonadota</taxon>
        <taxon>Gammaproteobacteria</taxon>
        <taxon>Oceanospirillales</taxon>
        <taxon>Oceanospirillaceae</taxon>
        <taxon>Thalassolituus</taxon>
    </lineage>
</organism>
<dbReference type="Proteomes" id="UP001147830">
    <property type="component" value="Unassembled WGS sequence"/>
</dbReference>
<keyword evidence="1" id="KW-0732">Signal</keyword>
<name>A0A9X3AH49_9GAMM</name>
<feature type="signal peptide" evidence="1">
    <location>
        <begin position="1"/>
        <end position="22"/>
    </location>
</feature>
<dbReference type="EMBL" id="JAOANI010000015">
    <property type="protein sequence ID" value="MCT7359086.1"/>
    <property type="molecule type" value="Genomic_DNA"/>
</dbReference>
<comment type="caution">
    <text evidence="2">The sequence shown here is derived from an EMBL/GenBank/DDBJ whole genome shotgun (WGS) entry which is preliminary data.</text>
</comment>
<proteinExistence type="predicted"/>
<evidence type="ECO:0000256" key="1">
    <source>
        <dbReference type="SAM" id="SignalP"/>
    </source>
</evidence>
<accession>A0A9X3AH49</accession>
<feature type="chain" id="PRO_5040739095" description="DUF3300 domain-containing protein" evidence="1">
    <location>
        <begin position="23"/>
        <end position="276"/>
    </location>
</feature>
<evidence type="ECO:0000313" key="3">
    <source>
        <dbReference type="Proteomes" id="UP001147830"/>
    </source>
</evidence>
<dbReference type="RefSeq" id="WP_260975968.1">
    <property type="nucleotide sequence ID" value="NZ_JAOANI010000015.1"/>
</dbReference>
<evidence type="ECO:0000313" key="2">
    <source>
        <dbReference type="EMBL" id="MCT7359086.1"/>
    </source>
</evidence>
<keyword evidence="3" id="KW-1185">Reference proteome</keyword>
<reference evidence="2" key="2">
    <citation type="submission" date="2022-08" db="EMBL/GenBank/DDBJ databases">
        <authorList>
            <person name="Dong C."/>
        </authorList>
    </citation>
    <scope>NUCLEOTIDE SEQUENCE</scope>
    <source>
        <strain evidence="2">59MF3M-4</strain>
    </source>
</reference>
<protein>
    <recommendedName>
        <fullName evidence="4">DUF3300 domain-containing protein</fullName>
    </recommendedName>
</protein>